<keyword evidence="5" id="KW-0560">Oxidoreductase</keyword>
<comment type="cofactor">
    <cofactor evidence="1 8">
        <name>heme</name>
        <dbReference type="ChEBI" id="CHEBI:30413"/>
    </cofactor>
</comment>
<accession>A0AAV7GVM4</accession>
<keyword evidence="4 8" id="KW-0479">Metal-binding</keyword>
<evidence type="ECO:0000256" key="8">
    <source>
        <dbReference type="PIRSR" id="PIRSR602401-1"/>
    </source>
</evidence>
<feature type="signal peptide" evidence="10">
    <location>
        <begin position="1"/>
        <end position="20"/>
    </location>
</feature>
<keyword evidence="3 8" id="KW-0349">Heme</keyword>
<proteinExistence type="inferred from homology"/>
<name>A0AAV7GVM4_DENCH</name>
<feature type="compositionally biased region" description="Low complexity" evidence="9">
    <location>
        <begin position="144"/>
        <end position="154"/>
    </location>
</feature>
<feature type="chain" id="PRO_5043709166" description="Cytochrome P450" evidence="10">
    <location>
        <begin position="21"/>
        <end position="1032"/>
    </location>
</feature>
<dbReference type="GO" id="GO:0020037">
    <property type="term" value="F:heme binding"/>
    <property type="evidence" value="ECO:0007669"/>
    <property type="project" value="InterPro"/>
</dbReference>
<comment type="similarity">
    <text evidence="2">Belongs to the cytochrome P450 family.</text>
</comment>
<dbReference type="PANTHER" id="PTHR47955">
    <property type="entry name" value="CYTOCHROME P450 FAMILY 71 PROTEIN"/>
    <property type="match status" value="1"/>
</dbReference>
<dbReference type="PRINTS" id="PR00385">
    <property type="entry name" value="P450"/>
</dbReference>
<gene>
    <name evidence="11" type="ORF">IEQ34_011190</name>
</gene>
<dbReference type="PROSITE" id="PS00086">
    <property type="entry name" value="CYTOCHROME_P450"/>
    <property type="match status" value="1"/>
</dbReference>
<dbReference type="GO" id="GO:0016705">
    <property type="term" value="F:oxidoreductase activity, acting on paired donors, with incorporation or reduction of molecular oxygen"/>
    <property type="evidence" value="ECO:0007669"/>
    <property type="project" value="InterPro"/>
</dbReference>
<dbReference type="InterPro" id="IPR017972">
    <property type="entry name" value="Cyt_P450_CS"/>
</dbReference>
<reference evidence="11 12" key="1">
    <citation type="journal article" date="2021" name="Hortic Res">
        <title>Chromosome-scale assembly of the Dendrobium chrysotoxum genome enhances the understanding of orchid evolution.</title>
        <authorList>
            <person name="Zhang Y."/>
            <person name="Zhang G.Q."/>
            <person name="Zhang D."/>
            <person name="Liu X.D."/>
            <person name="Xu X.Y."/>
            <person name="Sun W.H."/>
            <person name="Yu X."/>
            <person name="Zhu X."/>
            <person name="Wang Z.W."/>
            <person name="Zhao X."/>
            <person name="Zhong W.Y."/>
            <person name="Chen H."/>
            <person name="Yin W.L."/>
            <person name="Huang T."/>
            <person name="Niu S.C."/>
            <person name="Liu Z.J."/>
        </authorList>
    </citation>
    <scope>NUCLEOTIDE SEQUENCE [LARGE SCALE GENOMIC DNA]</scope>
    <source>
        <strain evidence="11">Lindl</strain>
    </source>
</reference>
<dbReference type="GO" id="GO:0005506">
    <property type="term" value="F:iron ion binding"/>
    <property type="evidence" value="ECO:0007669"/>
    <property type="project" value="InterPro"/>
</dbReference>
<evidence type="ECO:0000256" key="2">
    <source>
        <dbReference type="ARBA" id="ARBA00010617"/>
    </source>
</evidence>
<evidence type="ECO:0008006" key="13">
    <source>
        <dbReference type="Google" id="ProtNLM"/>
    </source>
</evidence>
<dbReference type="GO" id="GO:0004497">
    <property type="term" value="F:monooxygenase activity"/>
    <property type="evidence" value="ECO:0007669"/>
    <property type="project" value="UniProtKB-KW"/>
</dbReference>
<keyword evidence="6 8" id="KW-0408">Iron</keyword>
<dbReference type="InterPro" id="IPR002401">
    <property type="entry name" value="Cyt_P450_E_grp-I"/>
</dbReference>
<dbReference type="InterPro" id="IPR001128">
    <property type="entry name" value="Cyt_P450"/>
</dbReference>
<evidence type="ECO:0000256" key="9">
    <source>
        <dbReference type="SAM" id="MobiDB-lite"/>
    </source>
</evidence>
<protein>
    <recommendedName>
        <fullName evidence="13">Cytochrome P450</fullName>
    </recommendedName>
</protein>
<keyword evidence="7" id="KW-0503">Monooxygenase</keyword>
<feature type="binding site" description="axial binding residue" evidence="8">
    <location>
        <position position="972"/>
    </location>
    <ligand>
        <name>heme</name>
        <dbReference type="ChEBI" id="CHEBI:30413"/>
    </ligand>
    <ligandPart>
        <name>Fe</name>
        <dbReference type="ChEBI" id="CHEBI:18248"/>
    </ligandPart>
</feature>
<keyword evidence="10" id="KW-0732">Signal</keyword>
<dbReference type="PRINTS" id="PR00463">
    <property type="entry name" value="EP450I"/>
</dbReference>
<dbReference type="CDD" id="cd11072">
    <property type="entry name" value="CYP71-like"/>
    <property type="match status" value="1"/>
</dbReference>
<sequence>MLRWISGGACLTAAIHVAVSRYAACLSVLPFDQDLSTQMAGKLIFSLDRNLIVEGITFGNFIQFEIQFQDFKLSVDGEEMIDLSAGIRRNVPLVEITLGSGVDSPISEMEADVTPLPIVPSAQVDKNQNSITLEELPSQPEIGSSSSTPAVSKASKNKMKNCLRKVRKKVVKARKTAEANLKARQVQNRNPGKPMPSHPPSLALPPLYLPSSPLNNPKPPPGPPPLPIIENLLSIGNIPHMSLHLLSQKYDPLIQLHLGQIPTILISETDNASEILKSQDHIFCNCKQTASLKRLSYGGKDIAFSHYDDNWKQLRRLGTQEVFSPNKVLSFESIRREEVDILLKTISAASSGNEPINMSEILICFFNNVIFREVFGKRISADGECGISPLQNMIRELVILLNEFGVADLFPSLGWIDFLTGWHGNLDKVFKKMDSFFQESIKERLIAFKRNGRREVYFLDTLLNLQNTKDGASLSIDQIKAILMDLIIAGTDTSAATIEWAMANLIRNSSALKKAQEEVRRVVVGKKKSIKNETLASLCLVILLPLLFLLFTFHRRRRTTLNLPPGPRPLPIIGNLLSIGNIPHMSLHLLSQKYGPLIQLHLGQIPTILISDADNASEILKSQDHIFCNRKQTASLKRLSYGGKDIAFSHYDDNWKQLRRLGTQEVFSPNKVLSFESIRREEVDILLKTISAASSGNEPINMSEILICFFNNVIFREVFGKRISADGECGISPLQNMIRELVILLNEFGVADLFPSLGWIDFLTGWHGNLDKVFKKMDSFFQESIKERLIAFKRNGRREVYFLDTLLNLQNTKDGASLSIDQIKAILMDLIIAGTDTSAATIEWAMANLIRNSSALKKAQEEVRRVVVGKKKVQVSDLQHLHYLKLVIKETLRLNPPIPLLPPRESMKDTKINGYDIPAKTMVYVNVWSIGRDPKYWNDPELFIPERFENSLVNFKGTDFELIPFGGGRRICPGLALGLANIELCFAHLLHEFDWELPNGMTKEDIEMGSAPGMVSPKTTPLILVAKPALNK</sequence>
<evidence type="ECO:0000256" key="1">
    <source>
        <dbReference type="ARBA" id="ARBA00001971"/>
    </source>
</evidence>
<dbReference type="EMBL" id="JAGFBR010000010">
    <property type="protein sequence ID" value="KAH0460527.1"/>
    <property type="molecule type" value="Genomic_DNA"/>
</dbReference>
<comment type="caution">
    <text evidence="11">The sequence shown here is derived from an EMBL/GenBank/DDBJ whole genome shotgun (WGS) entry which is preliminary data.</text>
</comment>
<dbReference type="Proteomes" id="UP000775213">
    <property type="component" value="Unassembled WGS sequence"/>
</dbReference>
<evidence type="ECO:0000256" key="5">
    <source>
        <dbReference type="ARBA" id="ARBA00023002"/>
    </source>
</evidence>
<evidence type="ECO:0000256" key="3">
    <source>
        <dbReference type="ARBA" id="ARBA00022617"/>
    </source>
</evidence>
<dbReference type="AlphaFoldDB" id="A0AAV7GVM4"/>
<organism evidence="11 12">
    <name type="scientific">Dendrobium chrysotoxum</name>
    <name type="common">Orchid</name>
    <dbReference type="NCBI Taxonomy" id="161865"/>
    <lineage>
        <taxon>Eukaryota</taxon>
        <taxon>Viridiplantae</taxon>
        <taxon>Streptophyta</taxon>
        <taxon>Embryophyta</taxon>
        <taxon>Tracheophyta</taxon>
        <taxon>Spermatophyta</taxon>
        <taxon>Magnoliopsida</taxon>
        <taxon>Liliopsida</taxon>
        <taxon>Asparagales</taxon>
        <taxon>Orchidaceae</taxon>
        <taxon>Epidendroideae</taxon>
        <taxon>Malaxideae</taxon>
        <taxon>Dendrobiinae</taxon>
        <taxon>Dendrobium</taxon>
    </lineage>
</organism>
<keyword evidence="12" id="KW-1185">Reference proteome</keyword>
<dbReference type="PANTHER" id="PTHR47955:SF19">
    <property type="entry name" value="CYTOCHROME P450 71A9-LIKE ISOFORM X1"/>
    <property type="match status" value="1"/>
</dbReference>
<evidence type="ECO:0000313" key="12">
    <source>
        <dbReference type="Proteomes" id="UP000775213"/>
    </source>
</evidence>
<dbReference type="SUPFAM" id="SSF48264">
    <property type="entry name" value="Cytochrome P450"/>
    <property type="match status" value="2"/>
</dbReference>
<dbReference type="FunFam" id="1.10.630.10:FF:000011">
    <property type="entry name" value="Cytochrome P450 83B1"/>
    <property type="match status" value="1"/>
</dbReference>
<evidence type="ECO:0000256" key="6">
    <source>
        <dbReference type="ARBA" id="ARBA00023004"/>
    </source>
</evidence>
<feature type="compositionally biased region" description="Low complexity" evidence="9">
    <location>
        <begin position="204"/>
        <end position="215"/>
    </location>
</feature>
<evidence type="ECO:0000256" key="4">
    <source>
        <dbReference type="ARBA" id="ARBA00022723"/>
    </source>
</evidence>
<feature type="region of interest" description="Disordered" evidence="9">
    <location>
        <begin position="174"/>
        <end position="223"/>
    </location>
</feature>
<evidence type="ECO:0000256" key="10">
    <source>
        <dbReference type="SAM" id="SignalP"/>
    </source>
</evidence>
<dbReference type="Pfam" id="PF00067">
    <property type="entry name" value="p450"/>
    <property type="match status" value="2"/>
</dbReference>
<dbReference type="InterPro" id="IPR036396">
    <property type="entry name" value="Cyt_P450_sf"/>
</dbReference>
<feature type="compositionally biased region" description="Pro residues" evidence="9">
    <location>
        <begin position="193"/>
        <end position="203"/>
    </location>
</feature>
<dbReference type="Gene3D" id="1.10.630.10">
    <property type="entry name" value="Cytochrome P450"/>
    <property type="match status" value="2"/>
</dbReference>
<evidence type="ECO:0000313" key="11">
    <source>
        <dbReference type="EMBL" id="KAH0460527.1"/>
    </source>
</evidence>
<evidence type="ECO:0000256" key="7">
    <source>
        <dbReference type="ARBA" id="ARBA00023033"/>
    </source>
</evidence>
<feature type="region of interest" description="Disordered" evidence="9">
    <location>
        <begin position="134"/>
        <end position="159"/>
    </location>
</feature>